<dbReference type="EMBL" id="PYMO01000003">
    <property type="protein sequence ID" value="PSU26401.1"/>
    <property type="molecule type" value="Genomic_DNA"/>
</dbReference>
<accession>A0A2T3JP08</accession>
<reference evidence="3 4" key="1">
    <citation type="submission" date="2018-03" db="EMBL/GenBank/DDBJ databases">
        <title>Whole genome sequencing of Histamine producing bacteria.</title>
        <authorList>
            <person name="Butler K."/>
        </authorList>
    </citation>
    <scope>NUCLEOTIDE SEQUENCE [LARGE SCALE GENOMIC DNA]</scope>
    <source>
        <strain evidence="2 4">FS-6.1</strain>
        <strain evidence="1 3">FS-6.2</strain>
    </source>
</reference>
<protein>
    <submittedName>
        <fullName evidence="2">Uncharacterized protein</fullName>
    </submittedName>
</protein>
<proteinExistence type="predicted"/>
<evidence type="ECO:0000313" key="2">
    <source>
        <dbReference type="EMBL" id="PSU50780.1"/>
    </source>
</evidence>
<evidence type="ECO:0000313" key="4">
    <source>
        <dbReference type="Proteomes" id="UP000241618"/>
    </source>
</evidence>
<dbReference type="EMBL" id="PYMP01000013">
    <property type="protein sequence ID" value="PSU50780.1"/>
    <property type="molecule type" value="Genomic_DNA"/>
</dbReference>
<keyword evidence="3" id="KW-1185">Reference proteome</keyword>
<evidence type="ECO:0000313" key="3">
    <source>
        <dbReference type="Proteomes" id="UP000241405"/>
    </source>
</evidence>
<dbReference type="Proteomes" id="UP000241405">
    <property type="component" value="Unassembled WGS sequence"/>
</dbReference>
<sequence>MFIKIKNCTPSLYGDDSNRLVAVERIISSYGNRSNIVHCKKNILIELIESDLYGIRIKKYTEDLLDNKRQISSIKVNLDFHIVVDFALDTKICFSEFNDDVIEIICSYHYFLCPNVELGSFLLSENMRDCDFYAQIGSMYTKYRGGSGYNVSFQKYSGNGSETFNTFERLITDSKFVLCLVDNDKSHPYKGEGTTSSHFNNRVRCLGDGCEVYVLPVREIESMIPISIITEVLVGKNDNISSKRVSKEARNLGYDVNSITTLDKIVELNNMDSNFRKYFDHKEGLNLRKALDIDENYGLFWKPFFRNDRLFVTKDCRNRTTCTSFESDDNCNCIFLKGLGNNILEHSLPYIKTSSLPNLLQDMPDEMKDHWLTIGQKMMSWGCALAEKKDRAA</sequence>
<organism evidence="2 4">
    <name type="scientific">Photobacterium phosphoreum</name>
    <dbReference type="NCBI Taxonomy" id="659"/>
    <lineage>
        <taxon>Bacteria</taxon>
        <taxon>Pseudomonadati</taxon>
        <taxon>Pseudomonadota</taxon>
        <taxon>Gammaproteobacteria</taxon>
        <taxon>Vibrionales</taxon>
        <taxon>Vibrionaceae</taxon>
        <taxon>Photobacterium</taxon>
    </lineage>
</organism>
<name>A0A2T3JP08_PHOPO</name>
<gene>
    <name evidence="2" type="ORF">C9J18_14120</name>
    <name evidence="1" type="ORF">CTM96_05150</name>
</gene>
<dbReference type="AlphaFoldDB" id="A0A2T3JP08"/>
<comment type="caution">
    <text evidence="2">The sequence shown here is derived from an EMBL/GenBank/DDBJ whole genome shotgun (WGS) entry which is preliminary data.</text>
</comment>
<dbReference type="Proteomes" id="UP000241618">
    <property type="component" value="Unassembled WGS sequence"/>
</dbReference>
<evidence type="ECO:0000313" key="1">
    <source>
        <dbReference type="EMBL" id="PSU26401.1"/>
    </source>
</evidence>
<dbReference type="RefSeq" id="WP_107305800.1">
    <property type="nucleotide sequence ID" value="NZ_PYMO01000003.1"/>
</dbReference>